<reference evidence="2 3" key="2">
    <citation type="submission" date="2018-11" db="EMBL/GenBank/DDBJ databases">
        <title>Genomic Encyclopedia of Type Strains, Phase IV (KMG-IV): sequencing the most valuable type-strain genomes for metagenomic binning, comparative biology and taxonomic classification.</title>
        <authorList>
            <person name="Goeker M."/>
        </authorList>
    </citation>
    <scope>NUCLEOTIDE SEQUENCE [LARGE SCALE GENOMIC DNA]</scope>
    <source>
        <strain evidence="2 3">DSM 25797</strain>
    </source>
</reference>
<dbReference type="KEGG" id="fcl:A4G17_07205"/>
<evidence type="ECO:0000313" key="4">
    <source>
        <dbReference type="Proteomes" id="UP000502287"/>
    </source>
</evidence>
<reference evidence="1 4" key="1">
    <citation type="submission" date="2016-03" db="EMBL/GenBank/DDBJ databases">
        <authorList>
            <person name="Hansen M.J."/>
            <person name="Bojesen A.M."/>
            <person name="Planet P."/>
        </authorList>
    </citation>
    <scope>NUCLEOTIDE SEQUENCE [LARGE SCALE GENOMIC DNA]</scope>
    <source>
        <strain evidence="1 4">HPA 21</strain>
    </source>
</reference>
<proteinExistence type="predicted"/>
<dbReference type="AlphaFoldDB" id="A0AAE7C2K2"/>
<dbReference type="REBASE" id="390317">
    <property type="entry name" value="Fca21ORF7200P"/>
</dbReference>
<dbReference type="Proteomes" id="UP000502287">
    <property type="component" value="Chromosome"/>
</dbReference>
<dbReference type="InterPro" id="IPR036086">
    <property type="entry name" value="ParB/Sulfiredoxin_sf"/>
</dbReference>
<dbReference type="EMBL" id="CP015029">
    <property type="protein sequence ID" value="QIM65237.1"/>
    <property type="molecule type" value="Genomic_DNA"/>
</dbReference>
<organism evidence="1 4">
    <name type="scientific">Frederiksenia canicola</name>
    <dbReference type="NCBI Taxonomy" id="123824"/>
    <lineage>
        <taxon>Bacteria</taxon>
        <taxon>Pseudomonadati</taxon>
        <taxon>Pseudomonadota</taxon>
        <taxon>Gammaproteobacteria</taxon>
        <taxon>Pasteurellales</taxon>
        <taxon>Pasteurellaceae</taxon>
        <taxon>Frederiksenia</taxon>
    </lineage>
</organism>
<evidence type="ECO:0000313" key="2">
    <source>
        <dbReference type="EMBL" id="RPE96335.1"/>
    </source>
</evidence>
<dbReference type="EMBL" id="RKQT01000001">
    <property type="protein sequence ID" value="RPE96335.1"/>
    <property type="molecule type" value="Genomic_DNA"/>
</dbReference>
<protein>
    <submittedName>
        <fullName evidence="2">ParB-like nuclease family protein</fullName>
    </submittedName>
</protein>
<keyword evidence="3" id="KW-1185">Reference proteome</keyword>
<gene>
    <name evidence="1" type="ORF">A4G17_07205</name>
    <name evidence="2" type="ORF">EDC49_0725</name>
</gene>
<dbReference type="SUPFAM" id="SSF110849">
    <property type="entry name" value="ParB/Sulfiredoxin"/>
    <property type="match status" value="1"/>
</dbReference>
<evidence type="ECO:0000313" key="3">
    <source>
        <dbReference type="Proteomes" id="UP000276901"/>
    </source>
</evidence>
<sequence>MLKTTSIKNLILDPKNPRHIPIEAQEKIIEYLIENENIKELAKDIAEKGLTNPLDLVGITEENGKKIVLEGNRRVCALKLLLKPELAPKKHQAFFQKLKQKIDQQIKAITVYQFNSREEATIWLATLHSKSSKISRKSWSTEQQTRFEQSIDGKPENAAALTILEFSLTNSLIHPDQSKKVITTITRMLSSPEVRDAFGILTGVKERNIQINIQTSEFIEILKQYFSDFDKPEHNIGSRSNKVDRLNYIQHLKKLGKIPSSRQLTTTSLMPGMPSTPVVPLSPKPVAPKAQRVSSRSKVGKLIDYELSIPVSKIQDIYLELKTKLNVAESPYAVAALLRALVEQSCDYFLIKNKQRSIIFHDGGKTENVTEGVNLRTKILGIAQSLERYNFLENKELSTLTNECQPKKDGTGTLNLLNGVLHNYAHNITSEQISAAHNNLKPFIIAIWENIAGQMENNTL</sequence>
<dbReference type="RefSeq" id="WP_123956233.1">
    <property type="nucleotide sequence ID" value="NZ_CP015029.1"/>
</dbReference>
<name>A0AAE7C2K2_9PAST</name>
<evidence type="ECO:0000313" key="1">
    <source>
        <dbReference type="EMBL" id="QIM65237.1"/>
    </source>
</evidence>
<dbReference type="Gene3D" id="3.90.1530.10">
    <property type="entry name" value="Conserved hypothetical protein from pyrococcus furiosus pfu- 392566-001, ParB domain"/>
    <property type="match status" value="1"/>
</dbReference>
<dbReference type="Proteomes" id="UP000276901">
    <property type="component" value="Unassembled WGS sequence"/>
</dbReference>
<accession>A0AAE7C2K2</accession>